<accession>A0A2C9CZH0</accession>
<dbReference type="EMBL" id="LT960606">
    <property type="protein sequence ID" value="SOL37499.1"/>
    <property type="molecule type" value="Genomic_DNA"/>
</dbReference>
<keyword evidence="2" id="KW-1185">Reference proteome</keyword>
<name>A0A2C9CZH0_9CAUD</name>
<evidence type="ECO:0000313" key="1">
    <source>
        <dbReference type="EMBL" id="SOL37499.1"/>
    </source>
</evidence>
<dbReference type="KEGG" id="vg:54989510"/>
<evidence type="ECO:0000313" key="2">
    <source>
        <dbReference type="Proteomes" id="UP000240303"/>
    </source>
</evidence>
<sequence length="65" mass="7787">MTIITIICIMVTLSALVTTSWYRTRKNNELDDRYILTQYHTDGSRKEFEYLKTDIVGRIEKYLHD</sequence>
<dbReference type="GeneID" id="54989510"/>
<dbReference type="Pfam" id="PF25755">
    <property type="entry name" value="Phage_T3_1_05"/>
    <property type="match status" value="1"/>
</dbReference>
<dbReference type="RefSeq" id="YP_009799031.1">
    <property type="nucleotide sequence ID" value="NC_047934.1"/>
</dbReference>
<dbReference type="Proteomes" id="UP000240303">
    <property type="component" value="Segment"/>
</dbReference>
<reference evidence="2" key="1">
    <citation type="submission" date="2017-10" db="EMBL/GenBank/DDBJ databases">
        <authorList>
            <person name="Skurnik M."/>
        </authorList>
    </citation>
    <scope>NUCLEOTIDE SEQUENCE [LARGE SCALE GENOMIC DNA]</scope>
</reference>
<gene>
    <name evidence="1" type="primary">g003</name>
</gene>
<proteinExistence type="predicted"/>
<dbReference type="InterPro" id="IPR058006">
    <property type="entry name" value="1.05"/>
</dbReference>
<organism evidence="1 2">
    <name type="scientific">Yersinia phage fPS-9</name>
    <dbReference type="NCBI Taxonomy" id="2052746"/>
    <lineage>
        <taxon>Viruses</taxon>
        <taxon>Duplodnaviria</taxon>
        <taxon>Heunggongvirae</taxon>
        <taxon>Uroviricota</taxon>
        <taxon>Caudoviricetes</taxon>
        <taxon>Autographivirales</taxon>
        <taxon>Autotranscriptaviridae</taxon>
        <taxon>Studiervirinae</taxon>
        <taxon>Helsettvirus</taxon>
        <taxon>Helsettvirus fPS9</taxon>
    </lineage>
</organism>
<protein>
    <submittedName>
        <fullName evidence="1">Uncharacterized protein</fullName>
    </submittedName>
</protein>